<dbReference type="GO" id="GO:0008270">
    <property type="term" value="F:zinc ion binding"/>
    <property type="evidence" value="ECO:0007669"/>
    <property type="project" value="UniProtKB-KW"/>
</dbReference>
<evidence type="ECO:0000256" key="20">
    <source>
        <dbReference type="SAM" id="Phobius"/>
    </source>
</evidence>
<dbReference type="InterPro" id="IPR017907">
    <property type="entry name" value="Znf_RING_CS"/>
</dbReference>
<dbReference type="GO" id="GO:0008320">
    <property type="term" value="F:protein transmembrane transporter activity"/>
    <property type="evidence" value="ECO:0007669"/>
    <property type="project" value="EnsemblFungi"/>
</dbReference>
<keyword evidence="14" id="KW-0653">Protein transport</keyword>
<dbReference type="RefSeq" id="XP_022456874.1">
    <property type="nucleotide sequence ID" value="XM_022605402.1"/>
</dbReference>
<evidence type="ECO:0000256" key="6">
    <source>
        <dbReference type="ARBA" id="ARBA00022448"/>
    </source>
</evidence>
<dbReference type="EC" id="2.3.2.27" evidence="5"/>
<evidence type="ECO:0000256" key="14">
    <source>
        <dbReference type="ARBA" id="ARBA00022927"/>
    </source>
</evidence>
<keyword evidence="6" id="KW-0813">Transport</keyword>
<dbReference type="Pfam" id="PF04757">
    <property type="entry name" value="Pex2_Pex12"/>
    <property type="match status" value="1"/>
</dbReference>
<dbReference type="CDD" id="cd16527">
    <property type="entry name" value="RING-HC_PEX10"/>
    <property type="match status" value="1"/>
</dbReference>
<dbReference type="GO" id="GO:1990429">
    <property type="term" value="C:peroxisomal importomer complex"/>
    <property type="evidence" value="ECO:0007669"/>
    <property type="project" value="EnsemblFungi"/>
</dbReference>
<dbReference type="GeneID" id="34518262"/>
<keyword evidence="15 20" id="KW-1133">Transmembrane helix</keyword>
<protein>
    <recommendedName>
        <fullName evidence="5">RING-type E3 ubiquitin transferase</fullName>
        <ecNumber evidence="5">2.3.2.27</ecNumber>
    </recommendedName>
    <alternativeName>
        <fullName evidence="18">Peroxin-10</fullName>
    </alternativeName>
</protein>
<reference evidence="22" key="1">
    <citation type="submission" date="2013-12" db="EMBL/GenBank/DDBJ databases">
        <authorList>
            <person name="Genoscope - CEA"/>
        </authorList>
    </citation>
    <scope>NUCLEOTIDE SEQUENCE</scope>
    <source>
        <strain evidence="22">CBS 1993</strain>
    </source>
</reference>
<dbReference type="SMART" id="SM00184">
    <property type="entry name" value="RING"/>
    <property type="match status" value="1"/>
</dbReference>
<evidence type="ECO:0000256" key="2">
    <source>
        <dbReference type="ARBA" id="ARBA00004585"/>
    </source>
</evidence>
<keyword evidence="10" id="KW-0479">Metal-binding</keyword>
<comment type="subcellular location">
    <subcellularLocation>
        <location evidence="2">Peroxisome membrane</location>
        <topology evidence="2">Multi-pass membrane protein</topology>
    </subcellularLocation>
</comment>
<evidence type="ECO:0000313" key="23">
    <source>
        <dbReference type="Proteomes" id="UP000019384"/>
    </source>
</evidence>
<dbReference type="HOGENOM" id="CLU_041707_2_0_1"/>
<evidence type="ECO:0000256" key="18">
    <source>
        <dbReference type="ARBA" id="ARBA00041230"/>
    </source>
</evidence>
<dbReference type="PROSITE" id="PS50089">
    <property type="entry name" value="ZF_RING_2"/>
    <property type="match status" value="1"/>
</dbReference>
<dbReference type="InterPro" id="IPR001841">
    <property type="entry name" value="Znf_RING"/>
</dbReference>
<dbReference type="Gene3D" id="3.30.40.10">
    <property type="entry name" value="Zinc/RING finger domain, C3HC4 (zinc finger)"/>
    <property type="match status" value="1"/>
</dbReference>
<keyword evidence="23" id="KW-1185">Reference proteome</keyword>
<dbReference type="InterPro" id="IPR025654">
    <property type="entry name" value="PEX2/10"/>
</dbReference>
<evidence type="ECO:0000256" key="19">
    <source>
        <dbReference type="PROSITE-ProRule" id="PRU00175"/>
    </source>
</evidence>
<accession>W6MFX6</accession>
<feature type="transmembrane region" description="Helical" evidence="20">
    <location>
        <begin position="164"/>
        <end position="182"/>
    </location>
</feature>
<keyword evidence="16 20" id="KW-0472">Membrane</keyword>
<proteinExistence type="inferred from homology"/>
<evidence type="ECO:0000256" key="10">
    <source>
        <dbReference type="ARBA" id="ARBA00022723"/>
    </source>
</evidence>
<dbReference type="PANTHER" id="PTHR23350">
    <property type="entry name" value="PEROXISOME ASSEMBLY PROTEIN 10"/>
    <property type="match status" value="1"/>
</dbReference>
<evidence type="ECO:0000259" key="21">
    <source>
        <dbReference type="PROSITE" id="PS50089"/>
    </source>
</evidence>
<feature type="domain" description="RING-type" evidence="21">
    <location>
        <begin position="288"/>
        <end position="326"/>
    </location>
</feature>
<gene>
    <name evidence="22" type="ORF">KUCA_T00000826001</name>
</gene>
<keyword evidence="8" id="KW-0808">Transferase</keyword>
<evidence type="ECO:0000256" key="12">
    <source>
        <dbReference type="ARBA" id="ARBA00022786"/>
    </source>
</evidence>
<dbReference type="EMBL" id="HG793125">
    <property type="protein sequence ID" value="CDK24859.1"/>
    <property type="molecule type" value="Genomic_DNA"/>
</dbReference>
<dbReference type="STRING" id="1382522.W6MFX6"/>
<dbReference type="AlphaFoldDB" id="W6MFX6"/>
<dbReference type="GO" id="GO:0000209">
    <property type="term" value="P:protein polyubiquitination"/>
    <property type="evidence" value="ECO:0007669"/>
    <property type="project" value="EnsemblFungi"/>
</dbReference>
<feature type="transmembrane region" description="Helical" evidence="20">
    <location>
        <begin position="104"/>
        <end position="121"/>
    </location>
</feature>
<keyword evidence="11 19" id="KW-0863">Zinc-finger</keyword>
<dbReference type="InterPro" id="IPR006845">
    <property type="entry name" value="Pex_N"/>
</dbReference>
<evidence type="ECO:0000256" key="4">
    <source>
        <dbReference type="ARBA" id="ARBA00008704"/>
    </source>
</evidence>
<evidence type="ECO:0000256" key="3">
    <source>
        <dbReference type="ARBA" id="ARBA00004906"/>
    </source>
</evidence>
<dbReference type="SUPFAM" id="SSF57850">
    <property type="entry name" value="RING/U-box"/>
    <property type="match status" value="1"/>
</dbReference>
<comment type="similarity">
    <text evidence="4">Belongs to the pex2/pex10/pex12 family.</text>
</comment>
<keyword evidence="9 20" id="KW-0812">Transmembrane</keyword>
<dbReference type="GO" id="GO:0061630">
    <property type="term" value="F:ubiquitin protein ligase activity"/>
    <property type="evidence" value="ECO:0007669"/>
    <property type="project" value="UniProtKB-EC"/>
</dbReference>
<comment type="catalytic activity">
    <reaction evidence="1">
        <text>S-ubiquitinyl-[E2 ubiquitin-conjugating enzyme]-L-cysteine + [acceptor protein]-L-lysine = [E2 ubiquitin-conjugating enzyme]-L-cysteine + N(6)-ubiquitinyl-[acceptor protein]-L-lysine.</text>
        <dbReference type="EC" id="2.3.2.27"/>
    </reaction>
</comment>
<evidence type="ECO:0000256" key="8">
    <source>
        <dbReference type="ARBA" id="ARBA00022679"/>
    </source>
</evidence>
<keyword evidence="13" id="KW-0862">Zinc</keyword>
<dbReference type="PROSITE" id="PS00518">
    <property type="entry name" value="ZF_RING_1"/>
    <property type="match status" value="1"/>
</dbReference>
<name>W6MFX6_9ASCO</name>
<evidence type="ECO:0000256" key="17">
    <source>
        <dbReference type="ARBA" id="ARBA00023140"/>
    </source>
</evidence>
<dbReference type="GO" id="GO:0000151">
    <property type="term" value="C:ubiquitin ligase complex"/>
    <property type="evidence" value="ECO:0007669"/>
    <property type="project" value="EnsemblFungi"/>
</dbReference>
<dbReference type="GO" id="GO:0043161">
    <property type="term" value="P:proteasome-mediated ubiquitin-dependent protein catabolic process"/>
    <property type="evidence" value="ECO:0007669"/>
    <property type="project" value="EnsemblFungi"/>
</dbReference>
<dbReference type="GO" id="GO:0016562">
    <property type="term" value="P:protein import into peroxisome matrix, receptor recycling"/>
    <property type="evidence" value="ECO:0007669"/>
    <property type="project" value="EnsemblFungi"/>
</dbReference>
<organism evidence="22 23">
    <name type="scientific">Kuraishia capsulata CBS 1993</name>
    <dbReference type="NCBI Taxonomy" id="1382522"/>
    <lineage>
        <taxon>Eukaryota</taxon>
        <taxon>Fungi</taxon>
        <taxon>Dikarya</taxon>
        <taxon>Ascomycota</taxon>
        <taxon>Saccharomycotina</taxon>
        <taxon>Pichiomycetes</taxon>
        <taxon>Pichiales</taxon>
        <taxon>Pichiaceae</taxon>
        <taxon>Kuraishia</taxon>
    </lineage>
</organism>
<evidence type="ECO:0000256" key="9">
    <source>
        <dbReference type="ARBA" id="ARBA00022692"/>
    </source>
</evidence>
<keyword evidence="17" id="KW-0576">Peroxisome</keyword>
<evidence type="ECO:0000256" key="11">
    <source>
        <dbReference type="ARBA" id="ARBA00022771"/>
    </source>
</evidence>
<dbReference type="Pfam" id="PF13639">
    <property type="entry name" value="zf-RING_2"/>
    <property type="match status" value="1"/>
</dbReference>
<evidence type="ECO:0000256" key="5">
    <source>
        <dbReference type="ARBA" id="ARBA00012483"/>
    </source>
</evidence>
<sequence length="338" mass="38850">MSEPESDNVTFPALETYLTDANAPVIVRANQKDSYFENVLRGKLQNVIQIFKGQRMVHTHPEEITVGAKALYLALTTLLGSKTLGEEYTDLIYVSRNKKRIPKVLTRLTFILSYTVLPYYISRWLRRVQLREEKEEDEKTATSKVKRRLLGFFKAVSYVKAVDVLLNIHIAIFYFYGSYYNFSKRLLGMRYAYGHKVNEQNAPKGNYELLGALIMLQLFLKGVGKVDSVIQQEKLKQVNASAEDDNNDEGDGVFYDAPIQDEDNQFESAIDLSDPDVLPYIPEDSRKCMLCLSYMTNPSCAQCGHFFCWGCILDWCRENPHCPLCRQPVLEQHLLPLR</sequence>
<evidence type="ECO:0000256" key="7">
    <source>
        <dbReference type="ARBA" id="ARBA00022593"/>
    </source>
</evidence>
<keyword evidence="12" id="KW-0833">Ubl conjugation pathway</keyword>
<dbReference type="InterPro" id="IPR013083">
    <property type="entry name" value="Znf_RING/FYVE/PHD"/>
</dbReference>
<dbReference type="GO" id="GO:0005778">
    <property type="term" value="C:peroxisomal membrane"/>
    <property type="evidence" value="ECO:0007669"/>
    <property type="project" value="UniProtKB-SubCell"/>
</dbReference>
<dbReference type="OrthoDB" id="6270329at2759"/>
<dbReference type="GO" id="GO:0044721">
    <property type="term" value="P:protein import into peroxisome matrix, substrate release"/>
    <property type="evidence" value="ECO:0007669"/>
    <property type="project" value="EnsemblFungi"/>
</dbReference>
<evidence type="ECO:0000256" key="16">
    <source>
        <dbReference type="ARBA" id="ARBA00023136"/>
    </source>
</evidence>
<evidence type="ECO:0000313" key="22">
    <source>
        <dbReference type="EMBL" id="CDK24859.1"/>
    </source>
</evidence>
<reference evidence="22" key="2">
    <citation type="submission" date="2014-02" db="EMBL/GenBank/DDBJ databases">
        <title>Complete DNA sequence of /Kuraishia capsulata/ illustrates novel genomic features among budding yeasts (/Saccharomycotina/).</title>
        <authorList>
            <person name="Morales L."/>
            <person name="Noel B."/>
            <person name="Porcel B."/>
            <person name="Marcet-Houben M."/>
            <person name="Hullo M-F."/>
            <person name="Sacerdot C."/>
            <person name="Tekaia F."/>
            <person name="Leh-Louis V."/>
            <person name="Despons L."/>
            <person name="Khanna V."/>
            <person name="Aury J-M."/>
            <person name="Barbe V."/>
            <person name="Couloux A."/>
            <person name="Labadie K."/>
            <person name="Pelletier E."/>
            <person name="Souciet J-L."/>
            <person name="Boekhout T."/>
            <person name="Gabaldon T."/>
            <person name="Wincker P."/>
            <person name="Dujon B."/>
        </authorList>
    </citation>
    <scope>NUCLEOTIDE SEQUENCE</scope>
    <source>
        <strain evidence="22">CBS 1993</strain>
    </source>
</reference>
<evidence type="ECO:0000256" key="13">
    <source>
        <dbReference type="ARBA" id="ARBA00022833"/>
    </source>
</evidence>
<dbReference type="GO" id="GO:0006515">
    <property type="term" value="P:protein quality control for misfolded or incompletely synthesized proteins"/>
    <property type="evidence" value="ECO:0007669"/>
    <property type="project" value="EnsemblFungi"/>
</dbReference>
<keyword evidence="7" id="KW-0962">Peroxisome biogenesis</keyword>
<comment type="pathway">
    <text evidence="3">Protein modification; protein ubiquitination.</text>
</comment>
<dbReference type="Proteomes" id="UP000019384">
    <property type="component" value="Unassembled WGS sequence"/>
</dbReference>
<evidence type="ECO:0000256" key="15">
    <source>
        <dbReference type="ARBA" id="ARBA00022989"/>
    </source>
</evidence>
<dbReference type="PANTHER" id="PTHR23350:SF0">
    <property type="entry name" value="PEROXISOME BIOGENESIS FACTOR 10"/>
    <property type="match status" value="1"/>
</dbReference>
<evidence type="ECO:0000256" key="1">
    <source>
        <dbReference type="ARBA" id="ARBA00000900"/>
    </source>
</evidence>